<evidence type="ECO:0000313" key="8">
    <source>
        <dbReference type="EMBL" id="CAK9176611.1"/>
    </source>
</evidence>
<dbReference type="InterPro" id="IPR036236">
    <property type="entry name" value="Znf_C2H2_sf"/>
</dbReference>
<dbReference type="PANTHER" id="PTHR47593:SF8">
    <property type="entry name" value="OS12G0581900 PROTEIN"/>
    <property type="match status" value="1"/>
</dbReference>
<protein>
    <recommendedName>
        <fullName evidence="7">C2H2-type domain-containing protein</fullName>
    </recommendedName>
</protein>
<evidence type="ECO:0000256" key="3">
    <source>
        <dbReference type="ARBA" id="ARBA00022771"/>
    </source>
</evidence>
<comment type="caution">
    <text evidence="8">The sequence shown here is derived from an EMBL/GenBank/DDBJ whole genome shotgun (WGS) entry which is preliminary data.</text>
</comment>
<name>A0ABC8UCI4_9AQUA</name>
<evidence type="ECO:0000313" key="9">
    <source>
        <dbReference type="Proteomes" id="UP001642360"/>
    </source>
</evidence>
<evidence type="ECO:0000256" key="1">
    <source>
        <dbReference type="ARBA" id="ARBA00004123"/>
    </source>
</evidence>
<evidence type="ECO:0000256" key="4">
    <source>
        <dbReference type="ARBA" id="ARBA00022833"/>
    </source>
</evidence>
<dbReference type="PROSITE" id="PS50157">
    <property type="entry name" value="ZINC_FINGER_C2H2_2"/>
    <property type="match status" value="1"/>
</dbReference>
<keyword evidence="2" id="KW-0479">Metal-binding</keyword>
<feature type="domain" description="C2H2-type" evidence="7">
    <location>
        <begin position="134"/>
        <end position="161"/>
    </location>
</feature>
<keyword evidence="5" id="KW-0539">Nucleus</keyword>
<dbReference type="InterPro" id="IPR013087">
    <property type="entry name" value="Znf_C2H2_type"/>
</dbReference>
<dbReference type="GO" id="GO:0008270">
    <property type="term" value="F:zinc ion binding"/>
    <property type="evidence" value="ECO:0007669"/>
    <property type="project" value="UniProtKB-KW"/>
</dbReference>
<evidence type="ECO:0000256" key="6">
    <source>
        <dbReference type="PROSITE-ProRule" id="PRU00042"/>
    </source>
</evidence>
<evidence type="ECO:0000256" key="5">
    <source>
        <dbReference type="ARBA" id="ARBA00023242"/>
    </source>
</evidence>
<sequence length="288" mass="31389">MLAMRSNTYQCNSTCGWINTFRGYFIGKESALDFTALLSMKAPILNLESEDESEGGSQVVSNVSIQGPFTHPSKDSTTTSSCLTNPINLQTNVELETLDLTLGFNASDAELKGMHENSSQVAVHTPSEAVSRVFSCNFCRRKFYSSQALGGHQNAHKRERTLAKRAMRMGMISDNYASLASLPLHGTAFRSLGIEAHASVHQGIIPRERPLHGIKGGTSFEQGYFRMPMFVEEDEASLFWPGSFRQIDEGLDSNLGSDLGGSSNINFVAMGPPPPRADSSSPDLTLKL</sequence>
<evidence type="ECO:0000256" key="2">
    <source>
        <dbReference type="ARBA" id="ARBA00022723"/>
    </source>
</evidence>
<organism evidence="8 9">
    <name type="scientific">Ilex paraguariensis</name>
    <name type="common">yerba mate</name>
    <dbReference type="NCBI Taxonomy" id="185542"/>
    <lineage>
        <taxon>Eukaryota</taxon>
        <taxon>Viridiplantae</taxon>
        <taxon>Streptophyta</taxon>
        <taxon>Embryophyta</taxon>
        <taxon>Tracheophyta</taxon>
        <taxon>Spermatophyta</taxon>
        <taxon>Magnoliopsida</taxon>
        <taxon>eudicotyledons</taxon>
        <taxon>Gunneridae</taxon>
        <taxon>Pentapetalae</taxon>
        <taxon>asterids</taxon>
        <taxon>campanulids</taxon>
        <taxon>Aquifoliales</taxon>
        <taxon>Aquifoliaceae</taxon>
        <taxon>Ilex</taxon>
    </lineage>
</organism>
<dbReference type="AlphaFoldDB" id="A0ABC8UCI4"/>
<dbReference type="SUPFAM" id="SSF57667">
    <property type="entry name" value="beta-beta-alpha zinc fingers"/>
    <property type="match status" value="1"/>
</dbReference>
<keyword evidence="9" id="KW-1185">Reference proteome</keyword>
<keyword evidence="4" id="KW-0862">Zinc</keyword>
<evidence type="ECO:0000259" key="7">
    <source>
        <dbReference type="PROSITE" id="PS50157"/>
    </source>
</evidence>
<dbReference type="PANTHER" id="PTHR47593">
    <property type="entry name" value="ZINC FINGER PROTEIN 4-LIKE"/>
    <property type="match status" value="1"/>
</dbReference>
<keyword evidence="3 6" id="KW-0863">Zinc-finger</keyword>
<dbReference type="PROSITE" id="PS00028">
    <property type="entry name" value="ZINC_FINGER_C2H2_1"/>
    <property type="match status" value="1"/>
</dbReference>
<dbReference type="Proteomes" id="UP001642360">
    <property type="component" value="Unassembled WGS sequence"/>
</dbReference>
<gene>
    <name evidence="8" type="ORF">ILEXP_LOCUS46468</name>
</gene>
<accession>A0ABC8UCI4</accession>
<dbReference type="InterPro" id="IPR053266">
    <property type="entry name" value="Zinc_finger_protein_7"/>
</dbReference>
<dbReference type="FunFam" id="3.30.160.60:FF:001366">
    <property type="entry name" value="Zinc finger protein 2"/>
    <property type="match status" value="1"/>
</dbReference>
<reference evidence="8 9" key="1">
    <citation type="submission" date="2024-02" db="EMBL/GenBank/DDBJ databases">
        <authorList>
            <person name="Vignale AGUSTIN F."/>
            <person name="Sosa J E."/>
            <person name="Modenutti C."/>
        </authorList>
    </citation>
    <scope>NUCLEOTIDE SEQUENCE [LARGE SCALE GENOMIC DNA]</scope>
</reference>
<dbReference type="Gene3D" id="3.30.160.60">
    <property type="entry name" value="Classic Zinc Finger"/>
    <property type="match status" value="1"/>
</dbReference>
<comment type="subcellular location">
    <subcellularLocation>
        <location evidence="1">Nucleus</location>
    </subcellularLocation>
</comment>
<dbReference type="GO" id="GO:0005634">
    <property type="term" value="C:nucleus"/>
    <property type="evidence" value="ECO:0007669"/>
    <property type="project" value="UniProtKB-SubCell"/>
</dbReference>
<dbReference type="EMBL" id="CAUOFW020006858">
    <property type="protein sequence ID" value="CAK9176611.1"/>
    <property type="molecule type" value="Genomic_DNA"/>
</dbReference>
<proteinExistence type="predicted"/>